<gene>
    <name evidence="1" type="ORF">ESCAB7627_2327</name>
</gene>
<evidence type="ECO:0000313" key="2">
    <source>
        <dbReference type="Proteomes" id="UP000003042"/>
    </source>
</evidence>
<sequence>MKIQSDEVATGGEISAYRGALIVKNLSRTGRYHSRSP</sequence>
<protein>
    <submittedName>
        <fullName evidence="1">Uncharacterized protein</fullName>
    </submittedName>
</protein>
<organism evidence="1 2">
    <name type="scientific">Escherichia albertii (strain TW07627)</name>
    <dbReference type="NCBI Taxonomy" id="502347"/>
    <lineage>
        <taxon>Bacteria</taxon>
        <taxon>Pseudomonadati</taxon>
        <taxon>Pseudomonadota</taxon>
        <taxon>Gammaproteobacteria</taxon>
        <taxon>Enterobacterales</taxon>
        <taxon>Enterobacteriaceae</taxon>
        <taxon>Escherichia</taxon>
    </lineage>
</organism>
<dbReference type="EMBL" id="ABKX01000005">
    <property type="protein sequence ID" value="EDS91811.1"/>
    <property type="molecule type" value="Genomic_DNA"/>
</dbReference>
<dbReference type="AlphaFoldDB" id="A0ABC9NNH3"/>
<evidence type="ECO:0000313" key="1">
    <source>
        <dbReference type="EMBL" id="EDS91811.1"/>
    </source>
</evidence>
<proteinExistence type="predicted"/>
<dbReference type="Proteomes" id="UP000003042">
    <property type="component" value="Unassembled WGS sequence"/>
</dbReference>
<reference evidence="1 2" key="1">
    <citation type="submission" date="2008-02" db="EMBL/GenBank/DDBJ databases">
        <title>Annotation of Escherichia albertii TW07627.</title>
        <authorList>
            <person name="Sutton G."/>
            <person name="Whittam T.S."/>
            <person name="Sebastian Y."/>
        </authorList>
    </citation>
    <scope>NUCLEOTIDE SEQUENCE [LARGE SCALE GENOMIC DNA]</scope>
    <source>
        <strain evidence="1 2">TW07627</strain>
    </source>
</reference>
<accession>A0ABC9NNH3</accession>
<name>A0ABC9NNH3_ESCAT</name>
<comment type="caution">
    <text evidence="1">The sequence shown here is derived from an EMBL/GenBank/DDBJ whole genome shotgun (WGS) entry which is preliminary data.</text>
</comment>